<dbReference type="PANTHER" id="PTHR30383:SF5">
    <property type="entry name" value="SGNH HYDROLASE-TYPE ESTERASE DOMAIN-CONTAINING PROTEIN"/>
    <property type="match status" value="1"/>
</dbReference>
<dbReference type="GO" id="GO:0004622">
    <property type="term" value="F:phosphatidylcholine lysophospholipase activity"/>
    <property type="evidence" value="ECO:0007669"/>
    <property type="project" value="TreeGrafter"/>
</dbReference>
<reference evidence="3 5" key="1">
    <citation type="submission" date="2016-01" db="EMBL/GenBank/DDBJ databases">
        <title>Molecular Mechanisms for transfer of large genomic segments between Enterococcus faecium strains.</title>
        <authorList>
            <person name="Garcia-Solache M.A."/>
            <person name="Lebreton F."/>
            <person name="Mclaughlin R.E."/>
            <person name="Whiteaker J.D."/>
            <person name="Gilmore M.S."/>
            <person name="Rice L.B."/>
        </authorList>
    </citation>
    <scope>NUCLEOTIDE SEQUENCE [LARGE SCALE GENOMIC DNA]</scope>
    <source>
        <strain evidence="3 5">D344RRF x C68</strain>
    </source>
</reference>
<dbReference type="EMBL" id="LRHK01000001">
    <property type="protein sequence ID" value="KWX18670.1"/>
    <property type="molecule type" value="Genomic_DNA"/>
</dbReference>
<evidence type="ECO:0000313" key="3">
    <source>
        <dbReference type="EMBL" id="KWX18670.1"/>
    </source>
</evidence>
<proteinExistence type="predicted"/>
<dbReference type="Proteomes" id="UP000070452">
    <property type="component" value="Unassembled WGS sequence"/>
</dbReference>
<reference evidence="4 6" key="2">
    <citation type="submission" date="2016-04" db="EMBL/GenBank/DDBJ databases">
        <authorList>
            <person name="Millard A."/>
        </authorList>
    </citation>
    <scope>NUCLEOTIDE SEQUENCE [LARGE SCALE GENOMIC DNA]</scope>
    <source>
        <strain evidence="4">Isolate 22</strain>
    </source>
</reference>
<dbReference type="AlphaFoldDB" id="A0A133CIM7"/>
<name>A0A133CIM7_ENTFC</name>
<evidence type="ECO:0000313" key="6">
    <source>
        <dbReference type="Proteomes" id="UP000183509"/>
    </source>
</evidence>
<dbReference type="PANTHER" id="PTHR30383">
    <property type="entry name" value="THIOESTERASE 1/PROTEASE 1/LYSOPHOSPHOLIPASE L1"/>
    <property type="match status" value="1"/>
</dbReference>
<dbReference type="EC" id="3.1.1.47" evidence="4"/>
<dbReference type="Gene3D" id="3.40.50.1110">
    <property type="entry name" value="SGNH hydrolase"/>
    <property type="match status" value="1"/>
</dbReference>
<dbReference type="GO" id="GO:0003847">
    <property type="term" value="F:1-alkyl-2-acetylglycerophosphocholine esterase activity"/>
    <property type="evidence" value="ECO:0007669"/>
    <property type="project" value="UniProtKB-EC"/>
</dbReference>
<comment type="caution">
    <text evidence="3">The sequence shown here is derived from an EMBL/GenBank/DDBJ whole genome shotgun (WGS) entry which is preliminary data.</text>
</comment>
<dbReference type="SUPFAM" id="SSF52266">
    <property type="entry name" value="SGNH hydrolase"/>
    <property type="match status" value="1"/>
</dbReference>
<dbReference type="Pfam" id="PF13472">
    <property type="entry name" value="Lipase_GDSL_2"/>
    <property type="match status" value="1"/>
</dbReference>
<dbReference type="PROSITE" id="PS01098">
    <property type="entry name" value="LIPASE_GDSL_SER"/>
    <property type="match status" value="1"/>
</dbReference>
<dbReference type="EMBL" id="LRHK01000004">
    <property type="protein sequence ID" value="KWX16922.1"/>
    <property type="molecule type" value="Genomic_DNA"/>
</dbReference>
<dbReference type="GO" id="GO:0006629">
    <property type="term" value="P:lipid metabolic process"/>
    <property type="evidence" value="ECO:0007669"/>
    <property type="project" value="InterPro"/>
</dbReference>
<evidence type="ECO:0000313" key="2">
    <source>
        <dbReference type="EMBL" id="KWX16922.1"/>
    </source>
</evidence>
<evidence type="ECO:0000259" key="1">
    <source>
        <dbReference type="Pfam" id="PF13472"/>
    </source>
</evidence>
<dbReference type="RefSeq" id="WP_002288769.1">
    <property type="nucleotide sequence ID" value="NZ_AP026566.1"/>
</dbReference>
<dbReference type="EMBL" id="FKLM01000020">
    <property type="protein sequence ID" value="SAZ09980.1"/>
    <property type="molecule type" value="Genomic_DNA"/>
</dbReference>
<dbReference type="InterPro" id="IPR008265">
    <property type="entry name" value="Lipase_GDSL_AS"/>
</dbReference>
<protein>
    <submittedName>
        <fullName evidence="3">GDSL family lipase</fullName>
    </submittedName>
    <submittedName>
        <fullName evidence="4">GDSL-like lipase/acylhydrolase</fullName>
        <ecNumber evidence="4">3.1.1.47</ecNumber>
    </submittedName>
</protein>
<accession>A0A133CIM7</accession>
<keyword evidence="4" id="KW-0378">Hydrolase</keyword>
<organism evidence="3 5">
    <name type="scientific">Enterococcus faecium</name>
    <name type="common">Streptococcus faecium</name>
    <dbReference type="NCBI Taxonomy" id="1352"/>
    <lineage>
        <taxon>Bacteria</taxon>
        <taxon>Bacillati</taxon>
        <taxon>Bacillota</taxon>
        <taxon>Bacilli</taxon>
        <taxon>Lactobacillales</taxon>
        <taxon>Enterococcaceae</taxon>
        <taxon>Enterococcus</taxon>
    </lineage>
</organism>
<gene>
    <name evidence="3" type="ORF">AWT83_09400</name>
    <name evidence="2" type="ORF">AWT83_18475</name>
    <name evidence="4" type="ORF">DTPHA_601417</name>
</gene>
<feature type="domain" description="SGNH hydrolase-type esterase" evidence="1">
    <location>
        <begin position="7"/>
        <end position="197"/>
    </location>
</feature>
<dbReference type="InterPro" id="IPR051532">
    <property type="entry name" value="Ester_Hydrolysis_Enzymes"/>
</dbReference>
<dbReference type="InterPro" id="IPR013830">
    <property type="entry name" value="SGNH_hydro"/>
</dbReference>
<dbReference type="PATRIC" id="fig|1352.1358.peg.1229"/>
<dbReference type="InterPro" id="IPR036514">
    <property type="entry name" value="SGNH_hydro_sf"/>
</dbReference>
<sequence>MKKRILFIGDSITDAGRDRAEATDLGKGYPLLIAGKLISQYPTMKFECMNRGIGGDKIADLQVRWQEDCLALQPDYVSILIGINDTWHNTSDQAIFGTEKSAQQFESVYRKLLNELQTAEICNIILMEPFVLPITDDRHGWRKDLDPKIQIVRKLAKEYGALLVPLDGIFNALGIAYGFSKYTREDGVHPTIGGHEIIAQSWIDAIAAVDFFSGDKNERKKSEK</sequence>
<evidence type="ECO:0000313" key="5">
    <source>
        <dbReference type="Proteomes" id="UP000070452"/>
    </source>
</evidence>
<dbReference type="CDD" id="cd01834">
    <property type="entry name" value="SGNH_hydrolase_like_2"/>
    <property type="match status" value="1"/>
</dbReference>
<dbReference type="OMA" id="GHMIIAN"/>
<evidence type="ECO:0000313" key="4">
    <source>
        <dbReference type="EMBL" id="SAZ09980.1"/>
    </source>
</evidence>
<dbReference type="Proteomes" id="UP000183509">
    <property type="component" value="Unassembled WGS sequence"/>
</dbReference>